<dbReference type="EMBL" id="KB644411">
    <property type="protein sequence ID" value="EPS29449.1"/>
    <property type="molecule type" value="Genomic_DNA"/>
</dbReference>
<protein>
    <submittedName>
        <fullName evidence="2">Uncharacterized protein</fullName>
    </submittedName>
</protein>
<dbReference type="AlphaFoldDB" id="S7ZGP1"/>
<name>S7ZGP1_PENO1</name>
<feature type="compositionally biased region" description="Polar residues" evidence="1">
    <location>
        <begin position="1"/>
        <end position="11"/>
    </location>
</feature>
<accession>S7ZGP1</accession>
<feature type="compositionally biased region" description="Basic and acidic residues" evidence="1">
    <location>
        <begin position="236"/>
        <end position="245"/>
    </location>
</feature>
<feature type="region of interest" description="Disordered" evidence="1">
    <location>
        <begin position="87"/>
        <end position="118"/>
    </location>
</feature>
<keyword evidence="3" id="KW-1185">Reference proteome</keyword>
<feature type="compositionally biased region" description="Basic and acidic residues" evidence="1">
    <location>
        <begin position="282"/>
        <end position="293"/>
    </location>
</feature>
<feature type="compositionally biased region" description="Acidic residues" evidence="1">
    <location>
        <begin position="100"/>
        <end position="111"/>
    </location>
</feature>
<organism evidence="2 3">
    <name type="scientific">Penicillium oxalicum (strain 114-2 / CGMCC 5302)</name>
    <name type="common">Penicillium decumbens</name>
    <dbReference type="NCBI Taxonomy" id="933388"/>
    <lineage>
        <taxon>Eukaryota</taxon>
        <taxon>Fungi</taxon>
        <taxon>Dikarya</taxon>
        <taxon>Ascomycota</taxon>
        <taxon>Pezizomycotina</taxon>
        <taxon>Eurotiomycetes</taxon>
        <taxon>Eurotiomycetidae</taxon>
        <taxon>Eurotiales</taxon>
        <taxon>Aspergillaceae</taxon>
        <taxon>Penicillium</taxon>
    </lineage>
</organism>
<feature type="region of interest" description="Disordered" evidence="1">
    <location>
        <begin position="136"/>
        <end position="176"/>
    </location>
</feature>
<dbReference type="HOGENOM" id="CLU_869064_0_0_1"/>
<feature type="compositionally biased region" description="Polar residues" evidence="1">
    <location>
        <begin position="40"/>
        <end position="61"/>
    </location>
</feature>
<feature type="region of interest" description="Disordered" evidence="1">
    <location>
        <begin position="201"/>
        <end position="320"/>
    </location>
</feature>
<evidence type="ECO:0000256" key="1">
    <source>
        <dbReference type="SAM" id="MobiDB-lite"/>
    </source>
</evidence>
<dbReference type="Proteomes" id="UP000019376">
    <property type="component" value="Unassembled WGS sequence"/>
</dbReference>
<evidence type="ECO:0000313" key="2">
    <source>
        <dbReference type="EMBL" id="EPS29449.1"/>
    </source>
</evidence>
<feature type="compositionally biased region" description="Basic residues" evidence="1">
    <location>
        <begin position="303"/>
        <end position="314"/>
    </location>
</feature>
<reference evidence="2 3" key="1">
    <citation type="journal article" date="2013" name="PLoS ONE">
        <title>Genomic and secretomic analyses reveal unique features of the lignocellulolytic enzyme system of Penicillium decumbens.</title>
        <authorList>
            <person name="Liu G."/>
            <person name="Zhang L."/>
            <person name="Wei X."/>
            <person name="Zou G."/>
            <person name="Qin Y."/>
            <person name="Ma L."/>
            <person name="Li J."/>
            <person name="Zheng H."/>
            <person name="Wang S."/>
            <person name="Wang C."/>
            <person name="Xun L."/>
            <person name="Zhao G.-P."/>
            <person name="Zhou Z."/>
            <person name="Qu Y."/>
        </authorList>
    </citation>
    <scope>NUCLEOTIDE SEQUENCE [LARGE SCALE GENOMIC DNA]</scope>
    <source>
        <strain evidence="3">114-2 / CGMCC 5302</strain>
    </source>
</reference>
<feature type="region of interest" description="Disordered" evidence="1">
    <location>
        <begin position="1"/>
        <end position="69"/>
    </location>
</feature>
<feature type="compositionally biased region" description="Polar residues" evidence="1">
    <location>
        <begin position="204"/>
        <end position="219"/>
    </location>
</feature>
<dbReference type="OrthoDB" id="4367935at2759"/>
<sequence length="320" mass="35857">MVARGTKTTMQPLRATTRKQPQKRERDESPVTPLKRRRTQLSPTGSSKTPASAQVEYTATPLSGLRTREQLDRYYENVKRDEQRILEVKSKLGILRGEMDAEPESSPEESSESTSIGTKKAIKLMEKIVANSQLIEDLEEERRLVPPKPRGPTRVNQDGVAKSRKKEKTQREKLRDNIRASRRRIAYAWDILASAGIVNEPELDSSNNRNVNADNTPSRIPSPDRSARLARQARTSARDLVEKPNNEPVLPTGGRPIARSTKSSVSPEQSPPDTNPVLGPETAREQSPVEKNAKQSQLEQRGKRALSARLKRPKVALSQR</sequence>
<proteinExistence type="predicted"/>
<evidence type="ECO:0000313" key="3">
    <source>
        <dbReference type="Proteomes" id="UP000019376"/>
    </source>
</evidence>
<gene>
    <name evidence="2" type="ORF">PDE_04398</name>
</gene>